<feature type="transmembrane region" description="Helical" evidence="9">
    <location>
        <begin position="359"/>
        <end position="385"/>
    </location>
</feature>
<evidence type="ECO:0000256" key="8">
    <source>
        <dbReference type="SAM" id="MobiDB-lite"/>
    </source>
</evidence>
<keyword evidence="6 9" id="KW-1133">Transmembrane helix</keyword>
<feature type="transmembrane region" description="Helical" evidence="9">
    <location>
        <begin position="291"/>
        <end position="314"/>
    </location>
</feature>
<evidence type="ECO:0000256" key="9">
    <source>
        <dbReference type="SAM" id="Phobius"/>
    </source>
</evidence>
<dbReference type="Proteomes" id="UP001597261">
    <property type="component" value="Unassembled WGS sequence"/>
</dbReference>
<dbReference type="PANTHER" id="PTHR21716:SF53">
    <property type="entry name" value="PERMEASE PERM-RELATED"/>
    <property type="match status" value="1"/>
</dbReference>
<proteinExistence type="inferred from homology"/>
<evidence type="ECO:0000256" key="5">
    <source>
        <dbReference type="ARBA" id="ARBA00022692"/>
    </source>
</evidence>
<sequence length="393" mass="41666">MGEAVADAGGPAAGPGRARRPGAVVLGSRPSRSLRAVRRARPGRGAVAERTVPWLRVAAAYAWRVLLVGLVVYGVFTVLGRFQLIAVALFLALVITSLMRPPTDLLSRWLPRSLSVALSLIVSILLLFALLALVADAVVSEWTKLTGEFRHGVRQIEQWLQRPPFRLSAARLTELQQQIVSYAASHRSALLSSAVSGIGRVVEVVTGGALALFSAIFFIHSGDRMWCWTRDQFLPQAARPVWDRAGRAAWRTFAGYTRGIIIVAATNAVLVGIALFVLRVPLALPLTLLEFFAAFVPLIGSPVALGVATVVALAGRGPLTAAGVLLLIVFIGQLEGHVLHPLVMSWAVSLHPVVVAVSVIGGSIVAGVIGAVVAVPLVSVAWAVLQALRARPP</sequence>
<protein>
    <submittedName>
        <fullName evidence="10">AI-2E family transporter</fullName>
    </submittedName>
</protein>
<organism evidence="10 11">
    <name type="scientific">Streptomyces caeni</name>
    <dbReference type="NCBI Taxonomy" id="2307231"/>
    <lineage>
        <taxon>Bacteria</taxon>
        <taxon>Bacillati</taxon>
        <taxon>Actinomycetota</taxon>
        <taxon>Actinomycetes</taxon>
        <taxon>Kitasatosporales</taxon>
        <taxon>Streptomycetaceae</taxon>
        <taxon>Streptomyces</taxon>
    </lineage>
</organism>
<keyword evidence="7 9" id="KW-0472">Membrane</keyword>
<comment type="similarity">
    <text evidence="2">Belongs to the autoinducer-2 exporter (AI-2E) (TC 2.A.86) family.</text>
</comment>
<evidence type="ECO:0000256" key="4">
    <source>
        <dbReference type="ARBA" id="ARBA00022475"/>
    </source>
</evidence>
<feature type="transmembrane region" description="Helical" evidence="9">
    <location>
        <begin position="54"/>
        <end position="76"/>
    </location>
</feature>
<comment type="caution">
    <text evidence="10">The sequence shown here is derived from an EMBL/GenBank/DDBJ whole genome shotgun (WGS) entry which is preliminary data.</text>
</comment>
<dbReference type="Pfam" id="PF01594">
    <property type="entry name" value="AI-2E_transport"/>
    <property type="match status" value="1"/>
</dbReference>
<keyword evidence="3" id="KW-0813">Transport</keyword>
<evidence type="ECO:0000256" key="3">
    <source>
        <dbReference type="ARBA" id="ARBA00022448"/>
    </source>
</evidence>
<feature type="region of interest" description="Disordered" evidence="8">
    <location>
        <begin position="1"/>
        <end position="23"/>
    </location>
</feature>
<feature type="transmembrane region" description="Helical" evidence="9">
    <location>
        <begin position="198"/>
        <end position="220"/>
    </location>
</feature>
<dbReference type="InterPro" id="IPR002549">
    <property type="entry name" value="AI-2E-like"/>
</dbReference>
<dbReference type="EMBL" id="JBHUDX010000031">
    <property type="protein sequence ID" value="MFD1659238.1"/>
    <property type="molecule type" value="Genomic_DNA"/>
</dbReference>
<evidence type="ECO:0000256" key="2">
    <source>
        <dbReference type="ARBA" id="ARBA00009773"/>
    </source>
</evidence>
<feature type="transmembrane region" description="Helical" evidence="9">
    <location>
        <begin position="113"/>
        <end position="135"/>
    </location>
</feature>
<keyword evidence="11" id="KW-1185">Reference proteome</keyword>
<evidence type="ECO:0000313" key="10">
    <source>
        <dbReference type="EMBL" id="MFD1659238.1"/>
    </source>
</evidence>
<dbReference type="RefSeq" id="WP_381082194.1">
    <property type="nucleotide sequence ID" value="NZ_JBHUDX010000031.1"/>
</dbReference>
<dbReference type="PANTHER" id="PTHR21716">
    <property type="entry name" value="TRANSMEMBRANE PROTEIN"/>
    <property type="match status" value="1"/>
</dbReference>
<reference evidence="11" key="1">
    <citation type="journal article" date="2019" name="Int. J. Syst. Evol. Microbiol.">
        <title>The Global Catalogue of Microorganisms (GCM) 10K type strain sequencing project: providing services to taxonomists for standard genome sequencing and annotation.</title>
        <authorList>
            <consortium name="The Broad Institute Genomics Platform"/>
            <consortium name="The Broad Institute Genome Sequencing Center for Infectious Disease"/>
            <person name="Wu L."/>
            <person name="Ma J."/>
        </authorList>
    </citation>
    <scope>NUCLEOTIDE SEQUENCE [LARGE SCALE GENOMIC DNA]</scope>
    <source>
        <strain evidence="11">CGMCC 1.12470</strain>
    </source>
</reference>
<keyword evidence="4" id="KW-1003">Cell membrane</keyword>
<gene>
    <name evidence="10" type="ORF">ACFSL4_13750</name>
</gene>
<evidence type="ECO:0000256" key="7">
    <source>
        <dbReference type="ARBA" id="ARBA00023136"/>
    </source>
</evidence>
<evidence type="ECO:0000313" key="11">
    <source>
        <dbReference type="Proteomes" id="UP001597261"/>
    </source>
</evidence>
<comment type="subcellular location">
    <subcellularLocation>
        <location evidence="1">Cell membrane</location>
        <topology evidence="1">Multi-pass membrane protein</topology>
    </subcellularLocation>
</comment>
<evidence type="ECO:0000256" key="6">
    <source>
        <dbReference type="ARBA" id="ARBA00022989"/>
    </source>
</evidence>
<accession>A0ABW4IQQ7</accession>
<evidence type="ECO:0000256" key="1">
    <source>
        <dbReference type="ARBA" id="ARBA00004651"/>
    </source>
</evidence>
<keyword evidence="5 9" id="KW-0812">Transmembrane</keyword>
<feature type="transmembrane region" description="Helical" evidence="9">
    <location>
        <begin position="321"/>
        <end position="339"/>
    </location>
</feature>
<feature type="transmembrane region" description="Helical" evidence="9">
    <location>
        <begin position="82"/>
        <end position="101"/>
    </location>
</feature>
<feature type="transmembrane region" description="Helical" evidence="9">
    <location>
        <begin position="260"/>
        <end position="279"/>
    </location>
</feature>
<name>A0ABW4IQQ7_9ACTN</name>